<dbReference type="InterPro" id="IPR001611">
    <property type="entry name" value="Leu-rich_rpt"/>
</dbReference>
<dbReference type="AlphaFoldDB" id="A0A397U3I0"/>
<accession>A0A397U3I0</accession>
<evidence type="ECO:0000313" key="1">
    <source>
        <dbReference type="EMBL" id="RIB01616.1"/>
    </source>
</evidence>
<dbReference type="EMBL" id="QKWP01003028">
    <property type="protein sequence ID" value="RIB01616.1"/>
    <property type="molecule type" value="Genomic_DNA"/>
</dbReference>
<dbReference type="STRING" id="44941.A0A397U3I0"/>
<reference evidence="1 2" key="1">
    <citation type="submission" date="2018-06" db="EMBL/GenBank/DDBJ databases">
        <title>Comparative genomics reveals the genomic features of Rhizophagus irregularis, R. cerebriforme, R. diaphanum and Gigaspora rosea, and their symbiotic lifestyle signature.</title>
        <authorList>
            <person name="Morin E."/>
            <person name="San Clemente H."/>
            <person name="Chen E.C.H."/>
            <person name="De La Providencia I."/>
            <person name="Hainaut M."/>
            <person name="Kuo A."/>
            <person name="Kohler A."/>
            <person name="Murat C."/>
            <person name="Tang N."/>
            <person name="Roy S."/>
            <person name="Loubradou J."/>
            <person name="Henrissat B."/>
            <person name="Grigoriev I.V."/>
            <person name="Corradi N."/>
            <person name="Roux C."/>
            <person name="Martin F.M."/>
        </authorList>
    </citation>
    <scope>NUCLEOTIDE SEQUENCE [LARGE SCALE GENOMIC DNA]</scope>
    <source>
        <strain evidence="1 2">DAOM 194757</strain>
    </source>
</reference>
<dbReference type="Pfam" id="PF13516">
    <property type="entry name" value="LRR_6"/>
    <property type="match status" value="2"/>
</dbReference>
<dbReference type="InterPro" id="IPR032675">
    <property type="entry name" value="LRR_dom_sf"/>
</dbReference>
<name>A0A397U3I0_9GLOM</name>
<evidence type="ECO:0000313" key="2">
    <source>
        <dbReference type="Proteomes" id="UP000266673"/>
    </source>
</evidence>
<proteinExistence type="predicted"/>
<dbReference type="SUPFAM" id="SSF52047">
    <property type="entry name" value="RNI-like"/>
    <property type="match status" value="1"/>
</dbReference>
<keyword evidence="2" id="KW-1185">Reference proteome</keyword>
<protein>
    <submittedName>
        <fullName evidence="1">Uncharacterized protein</fullName>
    </submittedName>
</protein>
<dbReference type="Gene3D" id="3.80.10.10">
    <property type="entry name" value="Ribonuclease Inhibitor"/>
    <property type="match status" value="1"/>
</dbReference>
<comment type="caution">
    <text evidence="1">The sequence shown here is derived from an EMBL/GenBank/DDBJ whole genome shotgun (WGS) entry which is preliminary data.</text>
</comment>
<dbReference type="OrthoDB" id="120976at2759"/>
<sequence>MIELILIETVSIGQFGLKWMAKELPLIKMDLTAFINVTDSGVMHLAEARVIENDLFYFSLTFLSLSGTKLTDVGMSALKDLENLVESGSNLNYGCWLARSYSPWFKQTRIKNTLLSTICKSTFANRKLKYLDVGYTHVTDKGVKELRDKYLFYV</sequence>
<organism evidence="1 2">
    <name type="scientific">Gigaspora rosea</name>
    <dbReference type="NCBI Taxonomy" id="44941"/>
    <lineage>
        <taxon>Eukaryota</taxon>
        <taxon>Fungi</taxon>
        <taxon>Fungi incertae sedis</taxon>
        <taxon>Mucoromycota</taxon>
        <taxon>Glomeromycotina</taxon>
        <taxon>Glomeromycetes</taxon>
        <taxon>Diversisporales</taxon>
        <taxon>Gigasporaceae</taxon>
        <taxon>Gigaspora</taxon>
    </lineage>
</organism>
<gene>
    <name evidence="1" type="ORF">C2G38_2050739</name>
</gene>
<dbReference type="Proteomes" id="UP000266673">
    <property type="component" value="Unassembled WGS sequence"/>
</dbReference>